<keyword evidence="2" id="KW-0472">Membrane</keyword>
<proteinExistence type="predicted"/>
<dbReference type="RefSeq" id="WP_249301067.1">
    <property type="nucleotide sequence ID" value="NZ_JACRSP010000004.1"/>
</dbReference>
<dbReference type="InterPro" id="IPR023214">
    <property type="entry name" value="HAD_sf"/>
</dbReference>
<feature type="transmembrane region" description="Helical" evidence="2">
    <location>
        <begin position="795"/>
        <end position="815"/>
    </location>
</feature>
<evidence type="ECO:0000313" key="4">
    <source>
        <dbReference type="Proteomes" id="UP000620366"/>
    </source>
</evidence>
<evidence type="ECO:0000256" key="2">
    <source>
        <dbReference type="SAM" id="Phobius"/>
    </source>
</evidence>
<keyword evidence="2" id="KW-0812">Transmembrane</keyword>
<dbReference type="GO" id="GO:0000166">
    <property type="term" value="F:nucleotide binding"/>
    <property type="evidence" value="ECO:0007669"/>
    <property type="project" value="InterPro"/>
</dbReference>
<sequence>MAKDRRELRERYGIPDVSASGERKADPAELDAMLAEYRARKKTGAVEPVPLVRFVEQATGIPIPAPEPAKQEQAPAPRQEKKKPAPATRGAETAEPAEESRTPAEAAPGASGDTLEFVPPGEEHSHRAVATMERPAEKPPEDPKPRAKIAEVREYVQTSFEGTPELPKKSKAFRVAIPEPEPEEKPHEEIEELTFDSYLNFPDEPQEPPTRGLFRKMLSEFDDIEQEDDDEPLFERRRREPRPRRSISYKYDEDIDREAVIRELSHKLRRMAGFRAVALLLLLPLLWLGVSQTRAFCYVPQAISLAENPWLFTLINAILYGLFLAVTAGGFAEPLRELAHGRPGFELGVLLAAAAALCQIAVGLFDPQPERLLYCAVPALSVYCYYHTRVQYLKKVRTDYKIATMPGNKTVATTVGDEQLKQKLCDSPDETIGIALRQRQSVLKNVFAKSFARTPVGVLGAAAGILCAVAAVLIGLYCGIGTGDVQGMLVCLAGGLCLIAPVNGAFALRAPFAAVSERIKSSGAAIIGYDTIESFSRLDEMILNDNDLFPPESVVLTGTKMYGSARIDEVIVSAASIFRALDGPLSSVMLSIIDGREELLRPVTEIKYQDERGILAFIEGAVVLVGNREFMAYNKVPVPNDNLDRRVLDSGKSPVYVAINGKLAALLSLHYQVSPIMRRYLRKFVSGGVNLLVKTNDPVVTAEFVAQKFGLAADCVRLIPSRFNAEIVEEERKAVERSDISIVTITRDYATFLRTASGCLRLKNALAITGLCCLLSIVMGVVLVGFIAFTGRFELFDPAILLFFGVLWSLPALLVSRITKWLS</sequence>
<feature type="transmembrane region" description="Helical" evidence="2">
    <location>
        <begin position="456"/>
        <end position="480"/>
    </location>
</feature>
<organism evidence="3 4">
    <name type="scientific">Feifania hominis</name>
    <dbReference type="NCBI Taxonomy" id="2763660"/>
    <lineage>
        <taxon>Bacteria</taxon>
        <taxon>Bacillati</taxon>
        <taxon>Bacillota</taxon>
        <taxon>Clostridia</taxon>
        <taxon>Eubacteriales</taxon>
        <taxon>Feifaniaceae</taxon>
        <taxon>Feifania</taxon>
    </lineage>
</organism>
<dbReference type="SUPFAM" id="SSF81660">
    <property type="entry name" value="Metal cation-transporting ATPase, ATP-binding domain N"/>
    <property type="match status" value="1"/>
</dbReference>
<accession>A0A926DF27</accession>
<feature type="region of interest" description="Disordered" evidence="1">
    <location>
        <begin position="1"/>
        <end position="27"/>
    </location>
</feature>
<keyword evidence="2" id="KW-1133">Transmembrane helix</keyword>
<feature type="transmembrane region" description="Helical" evidence="2">
    <location>
        <begin position="765"/>
        <end position="789"/>
    </location>
</feature>
<feature type="transmembrane region" description="Helical" evidence="2">
    <location>
        <begin position="272"/>
        <end position="290"/>
    </location>
</feature>
<feature type="transmembrane region" description="Helical" evidence="2">
    <location>
        <begin position="310"/>
        <end position="332"/>
    </location>
</feature>
<evidence type="ECO:0000256" key="1">
    <source>
        <dbReference type="SAM" id="MobiDB-lite"/>
    </source>
</evidence>
<protein>
    <submittedName>
        <fullName evidence="3">Uncharacterized protein</fullName>
    </submittedName>
</protein>
<dbReference type="AlphaFoldDB" id="A0A926DF27"/>
<evidence type="ECO:0000313" key="3">
    <source>
        <dbReference type="EMBL" id="MBC8536968.1"/>
    </source>
</evidence>
<name>A0A926DF27_9FIRM</name>
<feature type="transmembrane region" description="Helical" evidence="2">
    <location>
        <begin position="486"/>
        <end position="508"/>
    </location>
</feature>
<feature type="transmembrane region" description="Helical" evidence="2">
    <location>
        <begin position="344"/>
        <end position="365"/>
    </location>
</feature>
<feature type="compositionally biased region" description="Basic and acidic residues" evidence="1">
    <location>
        <begin position="134"/>
        <end position="148"/>
    </location>
</feature>
<dbReference type="Gene3D" id="3.40.1110.10">
    <property type="entry name" value="Calcium-transporting ATPase, cytoplasmic domain N"/>
    <property type="match status" value="1"/>
</dbReference>
<feature type="compositionally biased region" description="Basic and acidic residues" evidence="1">
    <location>
        <begin position="1"/>
        <end position="13"/>
    </location>
</feature>
<dbReference type="Proteomes" id="UP000620366">
    <property type="component" value="Unassembled WGS sequence"/>
</dbReference>
<dbReference type="InterPro" id="IPR023299">
    <property type="entry name" value="ATPase_P-typ_cyto_dom_N"/>
</dbReference>
<dbReference type="EMBL" id="JACRSP010000004">
    <property type="protein sequence ID" value="MBC8536968.1"/>
    <property type="molecule type" value="Genomic_DNA"/>
</dbReference>
<gene>
    <name evidence="3" type="ORF">H8695_09745</name>
</gene>
<dbReference type="Gene3D" id="3.40.50.1000">
    <property type="entry name" value="HAD superfamily/HAD-like"/>
    <property type="match status" value="1"/>
</dbReference>
<comment type="caution">
    <text evidence="3">The sequence shown here is derived from an EMBL/GenBank/DDBJ whole genome shotgun (WGS) entry which is preliminary data.</text>
</comment>
<feature type="region of interest" description="Disordered" evidence="1">
    <location>
        <begin position="60"/>
        <end position="148"/>
    </location>
</feature>
<keyword evidence="4" id="KW-1185">Reference proteome</keyword>
<reference evidence="3" key="1">
    <citation type="submission" date="2020-08" db="EMBL/GenBank/DDBJ databases">
        <title>Genome public.</title>
        <authorList>
            <person name="Liu C."/>
            <person name="Sun Q."/>
        </authorList>
    </citation>
    <scope>NUCLEOTIDE SEQUENCE</scope>
    <source>
        <strain evidence="3">BX7</strain>
    </source>
</reference>